<feature type="chain" id="PRO_5009177876" description="DUF4352 domain-containing protein" evidence="1">
    <location>
        <begin position="29"/>
        <end position="161"/>
    </location>
</feature>
<sequence length="161" mass="17638">MKKKLLAAGCLVAFGLLLNGLSAVTASAKENVGLVSGPMTRATVVRQVFTLGSGDYNYIRISTTNKANFASKVLVKVKAENPNNDYFGLHHNGKKDEVIFTSNSVEEYKFSAATNSSQNQTEYIYISNYSAVPIKFTIGYTMGIHMKSIPCIDYSDIDFNL</sequence>
<feature type="signal peptide" evidence="1">
    <location>
        <begin position="1"/>
        <end position="28"/>
    </location>
</feature>
<reference evidence="3" key="1">
    <citation type="submission" date="2016-09" db="EMBL/GenBank/DDBJ databases">
        <authorList>
            <person name="Gulvik C.A."/>
        </authorList>
    </citation>
    <scope>NUCLEOTIDE SEQUENCE [LARGE SCALE GENOMIC DNA]</scope>
    <source>
        <strain evidence="3">LMG 26306</strain>
    </source>
</reference>
<gene>
    <name evidence="2" type="ORF">BCR23_04125</name>
</gene>
<evidence type="ECO:0000313" key="3">
    <source>
        <dbReference type="Proteomes" id="UP000094764"/>
    </source>
</evidence>
<dbReference type="EMBL" id="MIKB01000012">
    <property type="protein sequence ID" value="OEG17199.1"/>
    <property type="molecule type" value="Genomic_DNA"/>
</dbReference>
<accession>A0A1E5GX04</accession>
<dbReference type="Proteomes" id="UP000094764">
    <property type="component" value="Unassembled WGS sequence"/>
</dbReference>
<evidence type="ECO:0000313" key="2">
    <source>
        <dbReference type="EMBL" id="OEG17199.1"/>
    </source>
</evidence>
<name>A0A1E5GX04_9ENTE</name>
<proteinExistence type="predicted"/>
<keyword evidence="1" id="KW-0732">Signal</keyword>
<protein>
    <recommendedName>
        <fullName evidence="4">DUF4352 domain-containing protein</fullName>
    </recommendedName>
</protein>
<evidence type="ECO:0008006" key="4">
    <source>
        <dbReference type="Google" id="ProtNLM"/>
    </source>
</evidence>
<dbReference type="AlphaFoldDB" id="A0A1E5GX04"/>
<organism evidence="2 3">
    <name type="scientific">Enterococcus quebecensis</name>
    <dbReference type="NCBI Taxonomy" id="903983"/>
    <lineage>
        <taxon>Bacteria</taxon>
        <taxon>Bacillati</taxon>
        <taxon>Bacillota</taxon>
        <taxon>Bacilli</taxon>
        <taxon>Lactobacillales</taxon>
        <taxon>Enterococcaceae</taxon>
        <taxon>Enterococcus</taxon>
    </lineage>
</organism>
<comment type="caution">
    <text evidence="2">The sequence shown here is derived from an EMBL/GenBank/DDBJ whole genome shotgun (WGS) entry which is preliminary data.</text>
</comment>
<keyword evidence="3" id="KW-1185">Reference proteome</keyword>
<dbReference type="RefSeq" id="WP_069634520.1">
    <property type="nucleotide sequence ID" value="NZ_JXKZ01000002.1"/>
</dbReference>
<evidence type="ECO:0000256" key="1">
    <source>
        <dbReference type="SAM" id="SignalP"/>
    </source>
</evidence>